<dbReference type="Proteomes" id="UP000199199">
    <property type="component" value="Unassembled WGS sequence"/>
</dbReference>
<organism evidence="1 2">
    <name type="scientific">Halostagnicola kamekurae</name>
    <dbReference type="NCBI Taxonomy" id="619731"/>
    <lineage>
        <taxon>Archaea</taxon>
        <taxon>Methanobacteriati</taxon>
        <taxon>Methanobacteriota</taxon>
        <taxon>Stenosarchaea group</taxon>
        <taxon>Halobacteria</taxon>
        <taxon>Halobacteriales</taxon>
        <taxon>Natrialbaceae</taxon>
        <taxon>Halostagnicola</taxon>
    </lineage>
</organism>
<protein>
    <submittedName>
        <fullName evidence="1">Uncharacterized protein</fullName>
    </submittedName>
</protein>
<proteinExistence type="predicted"/>
<evidence type="ECO:0000313" key="1">
    <source>
        <dbReference type="EMBL" id="SFT08538.1"/>
    </source>
</evidence>
<gene>
    <name evidence="1" type="ORF">SAMN04488556_0050</name>
</gene>
<accession>A0A1I6V496</accession>
<evidence type="ECO:0000313" key="2">
    <source>
        <dbReference type="Proteomes" id="UP000199199"/>
    </source>
</evidence>
<sequence length="40" mass="4974">MVRAKKEMFQLDQNIQNRLPIYFLLEADRIPYQFLRMKSQ</sequence>
<reference evidence="2" key="1">
    <citation type="submission" date="2016-10" db="EMBL/GenBank/DDBJ databases">
        <authorList>
            <person name="Varghese N."/>
            <person name="Submissions S."/>
        </authorList>
    </citation>
    <scope>NUCLEOTIDE SEQUENCE [LARGE SCALE GENOMIC DNA]</scope>
    <source>
        <strain evidence="2">DSM 22427</strain>
    </source>
</reference>
<keyword evidence="2" id="KW-1185">Reference proteome</keyword>
<dbReference type="AlphaFoldDB" id="A0A1I6V496"/>
<name>A0A1I6V496_9EURY</name>
<dbReference type="EMBL" id="FOZS01000010">
    <property type="protein sequence ID" value="SFT08538.1"/>
    <property type="molecule type" value="Genomic_DNA"/>
</dbReference>